<dbReference type="SUPFAM" id="SSF63829">
    <property type="entry name" value="Calcium-dependent phosphotriesterase"/>
    <property type="match status" value="1"/>
</dbReference>
<dbReference type="EMBL" id="NIDE01000017">
    <property type="protein sequence ID" value="OWK36655.1"/>
    <property type="molecule type" value="Genomic_DNA"/>
</dbReference>
<accession>A0A225DJT7</accession>
<comment type="caution">
    <text evidence="1">The sequence shown here is derived from an EMBL/GenBank/DDBJ whole genome shotgun (WGS) entry which is preliminary data.</text>
</comment>
<sequence length="299" mass="29566">MEILTLEDRCTPAASVQFSAASESVNNSAGSFSIPVTVTTTPTTFTTGTYNSAVAVDSAGNAYVADDEIEGTVDKVTPDGTISTFASGFNGPVALAFDPADNLFVLNAGSGTVSEVTPAGSVSTFAAGFTNPVALAFDPTGNLYVVSGKSVYRASPGGVIAAAYSFGAPVGGIAFDAAGNLYAILVYEGTGPHSLSTGGVIAEVADGTTSVFALSTNTGGDLVLDGAGNLYTSGPGYLTEVSPDGTSRSLSIGVTNPNAVAVSHGVLYVAAATTLNEVSTAPLTVPDCTLNGSAADSPV</sequence>
<dbReference type="InterPro" id="IPR011042">
    <property type="entry name" value="6-blade_b-propeller_TolB-like"/>
</dbReference>
<proteinExistence type="predicted"/>
<evidence type="ECO:0000313" key="2">
    <source>
        <dbReference type="Proteomes" id="UP000214646"/>
    </source>
</evidence>
<evidence type="ECO:0008006" key="3">
    <source>
        <dbReference type="Google" id="ProtNLM"/>
    </source>
</evidence>
<name>A0A225DJT7_9BACT</name>
<evidence type="ECO:0000313" key="1">
    <source>
        <dbReference type="EMBL" id="OWK36655.1"/>
    </source>
</evidence>
<gene>
    <name evidence="1" type="ORF">FRUB_09218</name>
</gene>
<dbReference type="Gene3D" id="2.120.10.30">
    <property type="entry name" value="TolB, C-terminal domain"/>
    <property type="match status" value="1"/>
</dbReference>
<keyword evidence="2" id="KW-1185">Reference proteome</keyword>
<dbReference type="Proteomes" id="UP000214646">
    <property type="component" value="Unassembled WGS sequence"/>
</dbReference>
<dbReference type="AlphaFoldDB" id="A0A225DJT7"/>
<protein>
    <recommendedName>
        <fullName evidence="3">SMP-30/Gluconolactonase/LRE-like region domain-containing protein</fullName>
    </recommendedName>
</protein>
<organism evidence="1 2">
    <name type="scientific">Fimbriiglobus ruber</name>
    <dbReference type="NCBI Taxonomy" id="1908690"/>
    <lineage>
        <taxon>Bacteria</taxon>
        <taxon>Pseudomonadati</taxon>
        <taxon>Planctomycetota</taxon>
        <taxon>Planctomycetia</taxon>
        <taxon>Gemmatales</taxon>
        <taxon>Gemmataceae</taxon>
        <taxon>Fimbriiglobus</taxon>
    </lineage>
</organism>
<reference evidence="2" key="1">
    <citation type="submission" date="2017-06" db="EMBL/GenBank/DDBJ databases">
        <title>Genome analysis of Fimbriiglobus ruber SP5, the first member of the order Planctomycetales with confirmed chitinolytic capability.</title>
        <authorList>
            <person name="Ravin N.V."/>
            <person name="Rakitin A.L."/>
            <person name="Ivanova A.A."/>
            <person name="Beletsky A.V."/>
            <person name="Kulichevskaya I.S."/>
            <person name="Mardanov A.V."/>
            <person name="Dedysh S.N."/>
        </authorList>
    </citation>
    <scope>NUCLEOTIDE SEQUENCE [LARGE SCALE GENOMIC DNA]</scope>
    <source>
        <strain evidence="2">SP5</strain>
    </source>
</reference>